<evidence type="ECO:0000313" key="2">
    <source>
        <dbReference type="Proteomes" id="UP000095237"/>
    </source>
</evidence>
<accession>A0A1E5IMV2</accession>
<gene>
    <name evidence="1" type="ORF">ATZ36_12725</name>
</gene>
<name>A0A1E5IMV2_ENDTX</name>
<keyword evidence="2" id="KW-1185">Reference proteome</keyword>
<comment type="caution">
    <text evidence="1">The sequence shown here is derived from an EMBL/GenBank/DDBJ whole genome shotgun (WGS) entry which is preliminary data.</text>
</comment>
<sequence length="249" mass="29635">MKEVMNYTFEIYKITTRYIQQIYDDLDNLESNWTNSELSRWFDKNLRQPNIEQSVLLEFLRKMIEYLNLTRSIPLTSLIRIRFILAEVINNKIGKYRTEAYAKARRELFANLNQNIEIKSESDFLFKFGQEYQSQSIYQGITKFNKHFYEHIGGMSKEEENCAVYIDGLEKVKYWVRNIERSNYSLFLPTSTDKFYPDFIVLLTDGRILAVEYKGGHLLLNDDTKEKRNIGELWQEKSSGECLFLLLSK</sequence>
<protein>
    <submittedName>
        <fullName evidence="1">Uncharacterized protein</fullName>
    </submittedName>
</protein>
<reference evidence="1 2" key="1">
    <citation type="submission" date="2015-11" db="EMBL/GenBank/DDBJ databases">
        <title>Evidence for parallel genomic evolution in an endosymbiosis of termite gut flagellates.</title>
        <authorList>
            <person name="Zheng H."/>
        </authorList>
    </citation>
    <scope>NUCLEOTIDE SEQUENCE [LARGE SCALE GENOMIC DNA]</scope>
    <source>
        <strain evidence="1 2">CET450</strain>
    </source>
</reference>
<evidence type="ECO:0000313" key="1">
    <source>
        <dbReference type="EMBL" id="OEG71792.1"/>
    </source>
</evidence>
<dbReference type="Proteomes" id="UP000095237">
    <property type="component" value="Unassembled WGS sequence"/>
</dbReference>
<organism evidence="1 2">
    <name type="scientific">Endomicrobium trichonymphae</name>
    <dbReference type="NCBI Taxonomy" id="1408204"/>
    <lineage>
        <taxon>Bacteria</taxon>
        <taxon>Pseudomonadati</taxon>
        <taxon>Elusimicrobiota</taxon>
        <taxon>Endomicrobiia</taxon>
        <taxon>Endomicrobiales</taxon>
        <taxon>Endomicrobiaceae</taxon>
        <taxon>Candidatus Endomicrobiellum</taxon>
    </lineage>
</organism>
<proteinExistence type="predicted"/>
<dbReference type="AlphaFoldDB" id="A0A1E5IMV2"/>
<dbReference type="EMBL" id="LNVX01000065">
    <property type="protein sequence ID" value="OEG71792.1"/>
    <property type="molecule type" value="Genomic_DNA"/>
</dbReference>